<evidence type="ECO:0000256" key="7">
    <source>
        <dbReference type="ARBA" id="ARBA00022703"/>
    </source>
</evidence>
<comment type="caution">
    <text evidence="14">The sequence shown here is derived from an EMBL/GenBank/DDBJ whole genome shotgun (WGS) entry which is preliminary data.</text>
</comment>
<feature type="region of interest" description="Disordered" evidence="12">
    <location>
        <begin position="197"/>
        <end position="251"/>
    </location>
</feature>
<evidence type="ECO:0000256" key="5">
    <source>
        <dbReference type="ARBA" id="ARBA00022490"/>
    </source>
</evidence>
<evidence type="ECO:0000256" key="1">
    <source>
        <dbReference type="ARBA" id="ARBA00004123"/>
    </source>
</evidence>
<evidence type="ECO:0000256" key="10">
    <source>
        <dbReference type="ARBA" id="ARBA00023242"/>
    </source>
</evidence>
<dbReference type="CDD" id="cd01809">
    <property type="entry name" value="Ubl_BAG6"/>
    <property type="match status" value="1"/>
</dbReference>
<feature type="compositionally biased region" description="Basic and acidic residues" evidence="12">
    <location>
        <begin position="364"/>
        <end position="377"/>
    </location>
</feature>
<evidence type="ECO:0000313" key="14">
    <source>
        <dbReference type="EMBL" id="GIY32250.1"/>
    </source>
</evidence>
<evidence type="ECO:0000256" key="3">
    <source>
        <dbReference type="ARBA" id="ARBA00004550"/>
    </source>
</evidence>
<evidence type="ECO:0000256" key="8">
    <source>
        <dbReference type="ARBA" id="ARBA00022853"/>
    </source>
</evidence>
<dbReference type="SUPFAM" id="SSF54236">
    <property type="entry name" value="Ubiquitin-like"/>
    <property type="match status" value="1"/>
</dbReference>
<dbReference type="PROSITE" id="PS50053">
    <property type="entry name" value="UBIQUITIN_2"/>
    <property type="match status" value="1"/>
</dbReference>
<gene>
    <name evidence="14" type="primary">Bag6</name>
    <name evidence="14" type="ORF">CDAR_451441</name>
</gene>
<keyword evidence="9" id="KW-0143">Chaperone</keyword>
<accession>A0AAV4SDL3</accession>
<feature type="region of interest" description="Disordered" evidence="12">
    <location>
        <begin position="759"/>
        <end position="790"/>
    </location>
</feature>
<feature type="region of interest" description="Disordered" evidence="12">
    <location>
        <begin position="509"/>
        <end position="565"/>
    </location>
</feature>
<dbReference type="InterPro" id="IPR000626">
    <property type="entry name" value="Ubiquitin-like_dom"/>
</dbReference>
<feature type="compositionally biased region" description="Low complexity" evidence="12">
    <location>
        <begin position="766"/>
        <end position="785"/>
    </location>
</feature>
<feature type="compositionally biased region" description="Low complexity" evidence="12">
    <location>
        <begin position="236"/>
        <end position="251"/>
    </location>
</feature>
<feature type="region of interest" description="Disordered" evidence="12">
    <location>
        <begin position="1027"/>
        <end position="1058"/>
    </location>
</feature>
<keyword evidence="5" id="KW-0963">Cytoplasm</keyword>
<feature type="compositionally biased region" description="Low complexity" evidence="12">
    <location>
        <begin position="301"/>
        <end position="320"/>
    </location>
</feature>
<dbReference type="GO" id="GO:0005576">
    <property type="term" value="C:extracellular region"/>
    <property type="evidence" value="ECO:0007669"/>
    <property type="project" value="UniProtKB-SubCell"/>
</dbReference>
<feature type="region of interest" description="Disordered" evidence="12">
    <location>
        <begin position="72"/>
        <end position="97"/>
    </location>
</feature>
<feature type="compositionally biased region" description="Low complexity" evidence="12">
    <location>
        <begin position="391"/>
        <end position="404"/>
    </location>
</feature>
<dbReference type="Proteomes" id="UP001054837">
    <property type="component" value="Unassembled WGS sequence"/>
</dbReference>
<feature type="compositionally biased region" description="Polar residues" evidence="12">
    <location>
        <begin position="218"/>
        <end position="235"/>
    </location>
</feature>
<dbReference type="FunFam" id="3.10.20.90:FF:000154">
    <property type="entry name" value="Large proline-rich protein BAG6"/>
    <property type="match status" value="1"/>
</dbReference>
<dbReference type="InterPro" id="IPR029071">
    <property type="entry name" value="Ubiquitin-like_domsf"/>
</dbReference>
<name>A0AAV4SDL3_9ARAC</name>
<feature type="region of interest" description="Disordered" evidence="12">
    <location>
        <begin position="707"/>
        <end position="735"/>
    </location>
</feature>
<feature type="compositionally biased region" description="Low complexity" evidence="12">
    <location>
        <begin position="72"/>
        <end position="96"/>
    </location>
</feature>
<dbReference type="Pfam" id="PF12057">
    <property type="entry name" value="BAG6"/>
    <property type="match status" value="1"/>
</dbReference>
<dbReference type="GO" id="GO:0031593">
    <property type="term" value="F:polyubiquitin modification-dependent protein binding"/>
    <property type="evidence" value="ECO:0007669"/>
    <property type="project" value="TreeGrafter"/>
</dbReference>
<dbReference type="GO" id="GO:0071818">
    <property type="term" value="C:BAT3 complex"/>
    <property type="evidence" value="ECO:0007669"/>
    <property type="project" value="TreeGrafter"/>
</dbReference>
<feature type="compositionally biased region" description="Polar residues" evidence="12">
    <location>
        <begin position="353"/>
        <end position="363"/>
    </location>
</feature>
<dbReference type="GO" id="GO:0006325">
    <property type="term" value="P:chromatin organization"/>
    <property type="evidence" value="ECO:0007669"/>
    <property type="project" value="UniProtKB-KW"/>
</dbReference>
<evidence type="ECO:0000256" key="6">
    <source>
        <dbReference type="ARBA" id="ARBA00022525"/>
    </source>
</evidence>
<protein>
    <recommendedName>
        <fullName evidence="11">BCL2-associated athanogene 6</fullName>
    </recommendedName>
</protein>
<evidence type="ECO:0000259" key="13">
    <source>
        <dbReference type="PROSITE" id="PS50053"/>
    </source>
</evidence>
<dbReference type="PANTHER" id="PTHR15204">
    <property type="entry name" value="LARGE PROLINE-RICH PROTEIN BAG6"/>
    <property type="match status" value="1"/>
</dbReference>
<evidence type="ECO:0000256" key="9">
    <source>
        <dbReference type="ARBA" id="ARBA00023186"/>
    </source>
</evidence>
<evidence type="ECO:0000313" key="15">
    <source>
        <dbReference type="Proteomes" id="UP001054837"/>
    </source>
</evidence>
<dbReference type="EMBL" id="BPLQ01007760">
    <property type="protein sequence ID" value="GIY32250.1"/>
    <property type="molecule type" value="Genomic_DNA"/>
</dbReference>
<dbReference type="InterPro" id="IPR021925">
    <property type="entry name" value="BAG6"/>
</dbReference>
<feature type="region of interest" description="Disordered" evidence="12">
    <location>
        <begin position="342"/>
        <end position="404"/>
    </location>
</feature>
<feature type="compositionally biased region" description="Low complexity" evidence="12">
    <location>
        <begin position="515"/>
        <end position="542"/>
    </location>
</feature>
<feature type="compositionally biased region" description="Polar residues" evidence="12">
    <location>
        <begin position="636"/>
        <end position="667"/>
    </location>
</feature>
<feature type="compositionally biased region" description="Low complexity" evidence="12">
    <location>
        <begin position="595"/>
        <end position="608"/>
    </location>
</feature>
<dbReference type="GO" id="GO:0036503">
    <property type="term" value="P:ERAD pathway"/>
    <property type="evidence" value="ECO:0007669"/>
    <property type="project" value="TreeGrafter"/>
</dbReference>
<feature type="region of interest" description="Disordered" evidence="12">
    <location>
        <begin position="301"/>
        <end position="326"/>
    </location>
</feature>
<dbReference type="GO" id="GO:0005634">
    <property type="term" value="C:nucleus"/>
    <property type="evidence" value="ECO:0007669"/>
    <property type="project" value="UniProtKB-SubCell"/>
</dbReference>
<keyword evidence="10" id="KW-0539">Nucleus</keyword>
<comment type="subcellular location">
    <subcellularLocation>
        <location evidence="2">Cytoplasm</location>
        <location evidence="2">Cytosol</location>
    </subcellularLocation>
    <subcellularLocation>
        <location evidence="1">Nucleus</location>
    </subcellularLocation>
    <subcellularLocation>
        <location evidence="3">Secreted</location>
        <location evidence="3">Extracellular exosome</location>
    </subcellularLocation>
</comment>
<evidence type="ECO:0000256" key="11">
    <source>
        <dbReference type="ARBA" id="ARBA00030033"/>
    </source>
</evidence>
<evidence type="ECO:0000256" key="12">
    <source>
        <dbReference type="SAM" id="MobiDB-lite"/>
    </source>
</evidence>
<feature type="compositionally biased region" description="Polar residues" evidence="12">
    <location>
        <begin position="380"/>
        <end position="390"/>
    </location>
</feature>
<reference evidence="14 15" key="1">
    <citation type="submission" date="2021-06" db="EMBL/GenBank/DDBJ databases">
        <title>Caerostris darwini draft genome.</title>
        <authorList>
            <person name="Kono N."/>
            <person name="Arakawa K."/>
        </authorList>
    </citation>
    <scope>NUCLEOTIDE SEQUENCE [LARGE SCALE GENOMIC DNA]</scope>
</reference>
<dbReference type="GO" id="GO:0051787">
    <property type="term" value="F:misfolded protein binding"/>
    <property type="evidence" value="ECO:0007669"/>
    <property type="project" value="TreeGrafter"/>
</dbReference>
<dbReference type="Pfam" id="PF00240">
    <property type="entry name" value="ubiquitin"/>
    <property type="match status" value="1"/>
</dbReference>
<feature type="compositionally biased region" description="Low complexity" evidence="12">
    <location>
        <begin position="618"/>
        <end position="630"/>
    </location>
</feature>
<dbReference type="GO" id="GO:0006915">
    <property type="term" value="P:apoptotic process"/>
    <property type="evidence" value="ECO:0007669"/>
    <property type="project" value="UniProtKB-KW"/>
</dbReference>
<keyword evidence="7" id="KW-0053">Apoptosis</keyword>
<evidence type="ECO:0000256" key="2">
    <source>
        <dbReference type="ARBA" id="ARBA00004514"/>
    </source>
</evidence>
<feature type="compositionally biased region" description="Polar residues" evidence="12">
    <location>
        <begin position="556"/>
        <end position="565"/>
    </location>
</feature>
<feature type="compositionally biased region" description="Polar residues" evidence="12">
    <location>
        <begin position="716"/>
        <end position="735"/>
    </location>
</feature>
<keyword evidence="8" id="KW-0156">Chromatin regulator</keyword>
<proteinExistence type="predicted"/>
<keyword evidence="4" id="KW-0813">Transport</keyword>
<dbReference type="SMART" id="SM00213">
    <property type="entry name" value="UBQ"/>
    <property type="match status" value="1"/>
</dbReference>
<keyword evidence="15" id="KW-1185">Reference proteome</keyword>
<feature type="domain" description="Ubiquitin-like" evidence="13">
    <location>
        <begin position="2"/>
        <end position="63"/>
    </location>
</feature>
<dbReference type="Gene3D" id="3.10.20.90">
    <property type="entry name" value="Phosphatidylinositol 3-kinase Catalytic Subunit, Chain A, domain 1"/>
    <property type="match status" value="1"/>
</dbReference>
<feature type="region of interest" description="Disordered" evidence="12">
    <location>
        <begin position="595"/>
        <end position="670"/>
    </location>
</feature>
<dbReference type="AlphaFoldDB" id="A0AAV4SDL3"/>
<sequence>MLEVTVKTLDSQNHSFSVNDEITVKEFKDEIAPVLNITADKQRLIFCGKVLKDDKKLSEYDVNGKVIHVVQSLPPSQGNNSSSNGPSANSTSNGGSRNRDAAGFLLGAFTIPQDLVDPAQVQNIVQDVVSGMGEIGRNATVMSRASDDGSVDVHINLGRVPVSVPMQSEAQIRMNRVRNMLSRADILLVSLEDGANASPEAVADSSSQTETENDEAHSSTNDTESINSSTPNEIPNNSGTSTSEESTPNETTEINAQITSEINLPESSIGSGGFRFEGLAHAAQAAISAAFATAAAAARVAATTDTPPTSTTGTTPPSDSEPMDTTTENEIRDFLSSINIHPDPSVIAMDTLPSDSEPVTQEQAQRETETNSAHHPDCPLSSSRTSPANESTSPSRPTPTQQPSVQTVANLLDEVIRINTRLQPCLERCRDLIRSDPTLTGRLLSDAHRLFSRVSQLLHFLSHAYHSLSDLHINFSQPPPRSPRVRIISSTQNPALFQGLPMQAQINITSTSGFSPNTNQSTTTTTTTANNTNSSDASRNSTENNGARPVPAPRVNQPSSSSPLLVQRTHNPFVFMEVSPTSVTIDRITSMITTTPVSSSSNVPPTTSDAAQQSGVQTTTTTTTTNASTTPRDAPTPSQSDETPTSNNQNSSPQRSTPNATSGQEPPQINIPIRNLIPVPLSSMGSVHAFDSALPCHSVWALEPSRRRHNAGNARNPANSSQNTVTPNAPGQPEDQVQNVISNIMMSLLNHGPTAGGPIPSLSVFSSRANNSRSNSRSQPNQNNSRGERIATMQRRFQIYEPMTYDETVDMFYGLEAYNMKIAEFFPDVDFEAKGTFGKILKFFAEELTIKDIIHIAYGKYECLNKLRVPIQRFFEDNILCDGSDDDAIENIIGKITHEILEEIKPFTNSVKLLHEEVNFVGELFIFIENGIRDLLPILLNKSVPADVSYGDHLIAALQEISREFLIVNEKCSHNANMVLERMLRDHCELVIRASRVNRPSHDALCTWILTTVRTFMRTFMPNLTSDGQIAASNNTSASKKKSNEAKPNSSESTRPRTNTRYCAMRRRNFVEALGVNEALASGLSANRPAPTFATFARIAEQTSALLRNNTRSSDNHRNIAEVVLGSDSWHNSVPRDWVPIIARDVQRQRRQATQAPLSNAYLSGMPSKRRKIMTNGNPTLLEPSNSALSEMLLQAMSSANVKPIENIDELKKDILENSALQTSFNKHMKNVIQDRLQCDLDYCSERFPNSEKYFK</sequence>
<keyword evidence="6" id="KW-0964">Secreted</keyword>
<evidence type="ECO:0000256" key="4">
    <source>
        <dbReference type="ARBA" id="ARBA00022448"/>
    </source>
</evidence>
<dbReference type="PANTHER" id="PTHR15204:SF0">
    <property type="entry name" value="LARGE PROLINE-RICH PROTEIN BAG6"/>
    <property type="match status" value="1"/>
</dbReference>
<organism evidence="14 15">
    <name type="scientific">Caerostris darwini</name>
    <dbReference type="NCBI Taxonomy" id="1538125"/>
    <lineage>
        <taxon>Eukaryota</taxon>
        <taxon>Metazoa</taxon>
        <taxon>Ecdysozoa</taxon>
        <taxon>Arthropoda</taxon>
        <taxon>Chelicerata</taxon>
        <taxon>Arachnida</taxon>
        <taxon>Araneae</taxon>
        <taxon>Araneomorphae</taxon>
        <taxon>Entelegynae</taxon>
        <taxon>Araneoidea</taxon>
        <taxon>Araneidae</taxon>
        <taxon>Caerostris</taxon>
    </lineage>
</organism>